<evidence type="ECO:0000313" key="2">
    <source>
        <dbReference type="EMBL" id="KAG2387604.1"/>
    </source>
</evidence>
<name>A0AA88GXS3_NAELO</name>
<dbReference type="InterPro" id="IPR045068">
    <property type="entry name" value="BACURD1-3"/>
</dbReference>
<dbReference type="PANTHER" id="PTHR11145:SF8">
    <property type="entry name" value="RE57120P"/>
    <property type="match status" value="1"/>
</dbReference>
<evidence type="ECO:0000259" key="1">
    <source>
        <dbReference type="SMART" id="SM00225"/>
    </source>
</evidence>
<dbReference type="GeneID" id="68093654"/>
<sequence>MAQSCSSSQTISINVGGIVFSTSSSTLSTIHSEKDEHHFLAELVSNHFNSQEASSNSSLQNNTTPLLFIDRDPTHFRYVLNYLRNGINVVLPSHDPHAMEELFMEAKYYRLNSLADLLSSLMSQHRTCTDEYLTIDVNNTYGEYLCIGPEIAYQFMKGKGLVKVNGLEMKRNVKFCGKWEIEWTHIKQLLEILSQIGFELISTILESRKNGKFENKLIFKRKTSDQNGN</sequence>
<dbReference type="PANTHER" id="PTHR11145">
    <property type="entry name" value="BTB/POZ DOMAIN-CONTAINING ADAPTER FOR CUL3-MEDIATED RHOA DEGRADATION PROTEIN FAMILY MEMBER"/>
    <property type="match status" value="1"/>
</dbReference>
<dbReference type="GO" id="GO:0051260">
    <property type="term" value="P:protein homooligomerization"/>
    <property type="evidence" value="ECO:0007669"/>
    <property type="project" value="InterPro"/>
</dbReference>
<dbReference type="SUPFAM" id="SSF54695">
    <property type="entry name" value="POZ domain"/>
    <property type="match status" value="1"/>
</dbReference>
<feature type="domain" description="BTB" evidence="1">
    <location>
        <begin position="9"/>
        <end position="126"/>
    </location>
</feature>
<evidence type="ECO:0000313" key="3">
    <source>
        <dbReference type="Proteomes" id="UP000816034"/>
    </source>
</evidence>
<dbReference type="EMBL" id="PYSW02000012">
    <property type="protein sequence ID" value="KAG2387604.1"/>
    <property type="molecule type" value="Genomic_DNA"/>
</dbReference>
<protein>
    <recommendedName>
        <fullName evidence="1">BTB domain-containing protein</fullName>
    </recommendedName>
</protein>
<comment type="caution">
    <text evidence="2">The sequence shown here is derived from an EMBL/GenBank/DDBJ whole genome shotgun (WGS) entry which is preliminary data.</text>
</comment>
<dbReference type="SMART" id="SM00225">
    <property type="entry name" value="BTB"/>
    <property type="match status" value="1"/>
</dbReference>
<keyword evidence="3" id="KW-1185">Reference proteome</keyword>
<dbReference type="Pfam" id="PF02214">
    <property type="entry name" value="BTB_2"/>
    <property type="match status" value="1"/>
</dbReference>
<gene>
    <name evidence="2" type="ORF">C9374_001198</name>
</gene>
<dbReference type="RefSeq" id="XP_044551596.1">
    <property type="nucleotide sequence ID" value="XM_044687693.1"/>
</dbReference>
<dbReference type="InterPro" id="IPR003131">
    <property type="entry name" value="T1-type_BTB"/>
</dbReference>
<dbReference type="Gene3D" id="3.30.710.10">
    <property type="entry name" value="Potassium Channel Kv1.1, Chain A"/>
    <property type="match status" value="1"/>
</dbReference>
<dbReference type="InterPro" id="IPR011333">
    <property type="entry name" value="SKP1/BTB/POZ_sf"/>
</dbReference>
<reference evidence="2 3" key="1">
    <citation type="journal article" date="2018" name="BMC Genomics">
        <title>The genome of Naegleria lovaniensis, the basis for a comparative approach to unravel pathogenicity factors of the human pathogenic amoeba N. fowleri.</title>
        <authorList>
            <person name="Liechti N."/>
            <person name="Schurch N."/>
            <person name="Bruggmann R."/>
            <person name="Wittwer M."/>
        </authorList>
    </citation>
    <scope>NUCLEOTIDE SEQUENCE [LARGE SCALE GENOMIC DNA]</scope>
    <source>
        <strain evidence="2 3">ATCC 30569</strain>
    </source>
</reference>
<dbReference type="AlphaFoldDB" id="A0AA88GXS3"/>
<dbReference type="InterPro" id="IPR000210">
    <property type="entry name" value="BTB/POZ_dom"/>
</dbReference>
<dbReference type="Proteomes" id="UP000816034">
    <property type="component" value="Unassembled WGS sequence"/>
</dbReference>
<proteinExistence type="predicted"/>
<organism evidence="2 3">
    <name type="scientific">Naegleria lovaniensis</name>
    <name type="common">Amoeba</name>
    <dbReference type="NCBI Taxonomy" id="51637"/>
    <lineage>
        <taxon>Eukaryota</taxon>
        <taxon>Discoba</taxon>
        <taxon>Heterolobosea</taxon>
        <taxon>Tetramitia</taxon>
        <taxon>Eutetramitia</taxon>
        <taxon>Vahlkampfiidae</taxon>
        <taxon>Naegleria</taxon>
    </lineage>
</organism>
<dbReference type="CDD" id="cd18316">
    <property type="entry name" value="BTB_POZ_KCTD-like"/>
    <property type="match status" value="1"/>
</dbReference>
<accession>A0AA88GXS3</accession>